<feature type="signal peptide" evidence="1">
    <location>
        <begin position="1"/>
        <end position="22"/>
    </location>
</feature>
<sequence>MRTTTCLLLAILTLLFPACEKAADTVELQRMETQCADPWYAEEPYPFTGPDRALKAYLTRRGVRVLGVRYEVDPSVQIVCLACVCGTGRTIFVTVPESDAGRLGDLGFGG</sequence>
<accession>A0A2S6I8P2</accession>
<name>A0A2S6I8P2_9BACT</name>
<evidence type="ECO:0000256" key="1">
    <source>
        <dbReference type="SAM" id="SignalP"/>
    </source>
</evidence>
<evidence type="ECO:0000313" key="2">
    <source>
        <dbReference type="EMBL" id="PPK87865.1"/>
    </source>
</evidence>
<proteinExistence type="predicted"/>
<evidence type="ECO:0008006" key="4">
    <source>
        <dbReference type="Google" id="ProtNLM"/>
    </source>
</evidence>
<dbReference type="AlphaFoldDB" id="A0A2S6I8P2"/>
<protein>
    <recommendedName>
        <fullName evidence="4">Secreted protein</fullName>
    </recommendedName>
</protein>
<keyword evidence="3" id="KW-1185">Reference proteome</keyword>
<dbReference type="OrthoDB" id="1447715at2"/>
<evidence type="ECO:0000313" key="3">
    <source>
        <dbReference type="Proteomes" id="UP000237662"/>
    </source>
</evidence>
<reference evidence="2 3" key="1">
    <citation type="submission" date="2018-02" db="EMBL/GenBank/DDBJ databases">
        <title>Genomic Encyclopedia of Archaeal and Bacterial Type Strains, Phase II (KMG-II): from individual species to whole genera.</title>
        <authorList>
            <person name="Goeker M."/>
        </authorList>
    </citation>
    <scope>NUCLEOTIDE SEQUENCE [LARGE SCALE GENOMIC DNA]</scope>
    <source>
        <strain evidence="2 3">DSM 29526</strain>
    </source>
</reference>
<comment type="caution">
    <text evidence="2">The sequence shown here is derived from an EMBL/GenBank/DDBJ whole genome shotgun (WGS) entry which is preliminary data.</text>
</comment>
<dbReference type="RefSeq" id="WP_104418443.1">
    <property type="nucleotide sequence ID" value="NZ_PTJC01000005.1"/>
</dbReference>
<dbReference type="Proteomes" id="UP000237662">
    <property type="component" value="Unassembled WGS sequence"/>
</dbReference>
<keyword evidence="1" id="KW-0732">Signal</keyword>
<dbReference type="EMBL" id="PTJC01000005">
    <property type="protein sequence ID" value="PPK87865.1"/>
    <property type="molecule type" value="Genomic_DNA"/>
</dbReference>
<gene>
    <name evidence="2" type="ORF">CLV84_0819</name>
</gene>
<feature type="chain" id="PRO_5015577796" description="Secreted protein" evidence="1">
    <location>
        <begin position="23"/>
        <end position="110"/>
    </location>
</feature>
<organism evidence="2 3">
    <name type="scientific">Neolewinella xylanilytica</name>
    <dbReference type="NCBI Taxonomy" id="1514080"/>
    <lineage>
        <taxon>Bacteria</taxon>
        <taxon>Pseudomonadati</taxon>
        <taxon>Bacteroidota</taxon>
        <taxon>Saprospiria</taxon>
        <taxon>Saprospirales</taxon>
        <taxon>Lewinellaceae</taxon>
        <taxon>Neolewinella</taxon>
    </lineage>
</organism>